<name>A0ABX7T8K9_9SPHN</name>
<protein>
    <submittedName>
        <fullName evidence="3">PEPxxWA-CTERM sorting domain-containing protein</fullName>
    </submittedName>
</protein>
<keyword evidence="1" id="KW-1133">Transmembrane helix</keyword>
<evidence type="ECO:0000313" key="3">
    <source>
        <dbReference type="EMBL" id="QTD57841.1"/>
    </source>
</evidence>
<feature type="transmembrane region" description="Helical" evidence="1">
    <location>
        <begin position="81"/>
        <end position="97"/>
    </location>
</feature>
<proteinExistence type="predicted"/>
<sequence>MAGRSGQGQGGSNLDIDITPFGVGNPVTDGVSFPYDPAAVEFGAALSGENPSKVLARFANGNAAIIASEAGQISGAVPEPATWAFMIFGFGAIGGALRSNRRRQRKANVKVTYA</sequence>
<evidence type="ECO:0000259" key="2">
    <source>
        <dbReference type="Pfam" id="PF07589"/>
    </source>
</evidence>
<dbReference type="EMBL" id="CP071794">
    <property type="protein sequence ID" value="QTD57841.1"/>
    <property type="molecule type" value="Genomic_DNA"/>
</dbReference>
<keyword evidence="1" id="KW-0812">Transmembrane</keyword>
<organism evidence="3 4">
    <name type="scientific">Parasphingorhabdus cellanae</name>
    <dbReference type="NCBI Taxonomy" id="2806553"/>
    <lineage>
        <taxon>Bacteria</taxon>
        <taxon>Pseudomonadati</taxon>
        <taxon>Pseudomonadota</taxon>
        <taxon>Alphaproteobacteria</taxon>
        <taxon>Sphingomonadales</taxon>
        <taxon>Sphingomonadaceae</taxon>
        <taxon>Parasphingorhabdus</taxon>
    </lineage>
</organism>
<feature type="domain" description="Ice-binding protein C-terminal" evidence="2">
    <location>
        <begin position="76"/>
        <end position="102"/>
    </location>
</feature>
<dbReference type="NCBIfam" id="NF035944">
    <property type="entry name" value="PEPxxWA-CTERM"/>
    <property type="match status" value="1"/>
</dbReference>
<dbReference type="Pfam" id="PF07589">
    <property type="entry name" value="PEP-CTERM"/>
    <property type="match status" value="1"/>
</dbReference>
<keyword evidence="4" id="KW-1185">Reference proteome</keyword>
<keyword evidence="1" id="KW-0472">Membrane</keyword>
<evidence type="ECO:0000256" key="1">
    <source>
        <dbReference type="SAM" id="Phobius"/>
    </source>
</evidence>
<evidence type="ECO:0000313" key="4">
    <source>
        <dbReference type="Proteomes" id="UP000663923"/>
    </source>
</evidence>
<reference evidence="3 4" key="1">
    <citation type="submission" date="2021-03" db="EMBL/GenBank/DDBJ databases">
        <title>Complete genome of Parasphingorhabdus_sp.JHSY0214.</title>
        <authorList>
            <person name="Yoo J.H."/>
            <person name="Bae J.W."/>
        </authorList>
    </citation>
    <scope>NUCLEOTIDE SEQUENCE [LARGE SCALE GENOMIC DNA]</scope>
    <source>
        <strain evidence="3 4">JHSY0214</strain>
    </source>
</reference>
<accession>A0ABX7T8K9</accession>
<dbReference type="InterPro" id="IPR013424">
    <property type="entry name" value="Ice-binding_C"/>
</dbReference>
<dbReference type="Proteomes" id="UP000663923">
    <property type="component" value="Chromosome"/>
</dbReference>
<gene>
    <name evidence="3" type="ORF">J4G78_12200</name>
</gene>